<accession>A0A6G1CTA4</accession>
<sequence length="117" mass="12267">MAVDLEIGLNLPPVMPVTAAADDPKVAGDVSDAGAEDDGENDEATASDSSNSNHSGGMLPTPRHVQSILTKLGDLDELDKVFKLISAPLHNSISRFDATRQGLLAVCLNVVWGQVKC</sequence>
<name>A0A6G1CTA4_9ORYZ</name>
<organism evidence="2 3">
    <name type="scientific">Oryza meyeriana var. granulata</name>
    <dbReference type="NCBI Taxonomy" id="110450"/>
    <lineage>
        <taxon>Eukaryota</taxon>
        <taxon>Viridiplantae</taxon>
        <taxon>Streptophyta</taxon>
        <taxon>Embryophyta</taxon>
        <taxon>Tracheophyta</taxon>
        <taxon>Spermatophyta</taxon>
        <taxon>Magnoliopsida</taxon>
        <taxon>Liliopsida</taxon>
        <taxon>Poales</taxon>
        <taxon>Poaceae</taxon>
        <taxon>BOP clade</taxon>
        <taxon>Oryzoideae</taxon>
        <taxon>Oryzeae</taxon>
        <taxon>Oryzinae</taxon>
        <taxon>Oryza</taxon>
        <taxon>Oryza meyeriana</taxon>
    </lineage>
</organism>
<reference evidence="2 3" key="1">
    <citation type="submission" date="2019-11" db="EMBL/GenBank/DDBJ databases">
        <title>Whole genome sequence of Oryza granulata.</title>
        <authorList>
            <person name="Li W."/>
        </authorList>
    </citation>
    <scope>NUCLEOTIDE SEQUENCE [LARGE SCALE GENOMIC DNA]</scope>
    <source>
        <strain evidence="3">cv. Menghai</strain>
        <tissue evidence="2">Leaf</tissue>
    </source>
</reference>
<feature type="compositionally biased region" description="Acidic residues" evidence="1">
    <location>
        <begin position="34"/>
        <end position="45"/>
    </location>
</feature>
<dbReference type="AlphaFoldDB" id="A0A6G1CTA4"/>
<evidence type="ECO:0000313" key="2">
    <source>
        <dbReference type="EMBL" id="KAF0903360.1"/>
    </source>
</evidence>
<dbReference type="Proteomes" id="UP000479710">
    <property type="component" value="Unassembled WGS sequence"/>
</dbReference>
<dbReference type="EMBL" id="SPHZ02000008">
    <property type="protein sequence ID" value="KAF0903360.1"/>
    <property type="molecule type" value="Genomic_DNA"/>
</dbReference>
<evidence type="ECO:0000256" key="1">
    <source>
        <dbReference type="SAM" id="MobiDB-lite"/>
    </source>
</evidence>
<gene>
    <name evidence="2" type="ORF">E2562_026909</name>
</gene>
<feature type="region of interest" description="Disordered" evidence="1">
    <location>
        <begin position="14"/>
        <end position="62"/>
    </location>
</feature>
<proteinExistence type="predicted"/>
<protein>
    <submittedName>
        <fullName evidence="2">Uncharacterized protein</fullName>
    </submittedName>
</protein>
<comment type="caution">
    <text evidence="2">The sequence shown here is derived from an EMBL/GenBank/DDBJ whole genome shotgun (WGS) entry which is preliminary data.</text>
</comment>
<evidence type="ECO:0000313" key="3">
    <source>
        <dbReference type="Proteomes" id="UP000479710"/>
    </source>
</evidence>
<keyword evidence="3" id="KW-1185">Reference proteome</keyword>